<dbReference type="Pfam" id="PF03357">
    <property type="entry name" value="Snf7"/>
    <property type="match status" value="1"/>
</dbReference>
<proteinExistence type="predicted"/>
<dbReference type="GO" id="GO:0007034">
    <property type="term" value="P:vacuolar transport"/>
    <property type="evidence" value="ECO:0007669"/>
    <property type="project" value="InterPro"/>
</dbReference>
<dbReference type="Gene3D" id="6.10.140.1230">
    <property type="match status" value="1"/>
</dbReference>
<dbReference type="Proteomes" id="UP000310189">
    <property type="component" value="Unassembled WGS sequence"/>
</dbReference>
<dbReference type="EMBL" id="SPNW01000031">
    <property type="protein sequence ID" value="TIA88996.1"/>
    <property type="molecule type" value="Genomic_DNA"/>
</dbReference>
<evidence type="ECO:0000313" key="3">
    <source>
        <dbReference type="Proteomes" id="UP000310189"/>
    </source>
</evidence>
<accession>A0A4T0FQ70</accession>
<gene>
    <name evidence="2" type="ORF">E3P99_02248</name>
</gene>
<dbReference type="PANTHER" id="PTHR10476">
    <property type="entry name" value="CHARGED MULTIVESICULAR BODY PROTEIN"/>
    <property type="match status" value="1"/>
</dbReference>
<name>A0A4T0FQ70_9BASI</name>
<dbReference type="OrthoDB" id="2329734at2759"/>
<evidence type="ECO:0000313" key="2">
    <source>
        <dbReference type="EMBL" id="TIA88996.1"/>
    </source>
</evidence>
<dbReference type="InterPro" id="IPR005024">
    <property type="entry name" value="Snf7_fam"/>
</dbReference>
<reference evidence="2 3" key="1">
    <citation type="submission" date="2019-03" db="EMBL/GenBank/DDBJ databases">
        <title>Sequencing 23 genomes of Wallemia ichthyophaga.</title>
        <authorList>
            <person name="Gostincar C."/>
        </authorList>
    </citation>
    <scope>NUCLEOTIDE SEQUENCE [LARGE SCALE GENOMIC DNA]</scope>
    <source>
        <strain evidence="2 3">EXF-5753</strain>
    </source>
</reference>
<feature type="region of interest" description="Disordered" evidence="1">
    <location>
        <begin position="181"/>
        <end position="206"/>
    </location>
</feature>
<keyword evidence="3" id="KW-1185">Reference proteome</keyword>
<evidence type="ECO:0008006" key="4">
    <source>
        <dbReference type="Google" id="ProtNLM"/>
    </source>
</evidence>
<dbReference type="AlphaFoldDB" id="A0A4T0FQ70"/>
<evidence type="ECO:0000256" key="1">
    <source>
        <dbReference type="SAM" id="MobiDB-lite"/>
    </source>
</evidence>
<protein>
    <recommendedName>
        <fullName evidence="4">Vacuolar sorting protein VPS24</fullName>
    </recommendedName>
</protein>
<organism evidence="2 3">
    <name type="scientific">Wallemia hederae</name>
    <dbReference type="NCBI Taxonomy" id="1540922"/>
    <lineage>
        <taxon>Eukaryota</taxon>
        <taxon>Fungi</taxon>
        <taxon>Dikarya</taxon>
        <taxon>Basidiomycota</taxon>
        <taxon>Wallemiomycotina</taxon>
        <taxon>Wallemiomycetes</taxon>
        <taxon>Wallemiales</taxon>
        <taxon>Wallemiaceae</taxon>
        <taxon>Wallemia</taxon>
    </lineage>
</organism>
<sequence length="219" mass="24871">MLKSLNTFIFGLSPEERVRKWQSHLRREQRGLDREIRQLDQAVTRTKTSLKQVAKRNDTKSCKILAKEIVRSNKQKERLLSSKVQLNSISMQLSSQLSTMKVTGSLQKSTEIMKLSSSLIKLPQLSSTMNQMSQEMMKAGIMDEMLQDTMDANDEEDGVEEEADEEVDKVLTEITGGKLSQIGSVTNQPLPDVENNQAEQNNDEELERMQKQLDGLLRG</sequence>
<comment type="caution">
    <text evidence="2">The sequence shown here is derived from an EMBL/GenBank/DDBJ whole genome shotgun (WGS) entry which is preliminary data.</text>
</comment>